<evidence type="ECO:0008006" key="3">
    <source>
        <dbReference type="Google" id="ProtNLM"/>
    </source>
</evidence>
<sequence length="389" mass="43079">MHDPDYVDAYFGPAEWRAEAEASSLTLEQVLAQADSLVAFLKEAEPNEGDEARLRALTANAVAMHTRVRLLSGEKIPFDEQTKLLFGVVAPPLDAKAEAERRAALDATYPGTGTLAQRQAAYLDATTVPNDTIRELTDITVEECRRRSNEWIDLPEGEGFELELVQDKPWGGFNYYLGNYQSKIEINTDRRIGIGRFVDIGCHEGYPGHHVYGVLRDKIFVQERGWVEHTLYPLFAPSAILAEGSAEYGIAMAFPGNSKIAYERDTLYSIADLDPAVVQVAGRLAMLPSIEPLIIDVARQYSDGEISAEAAITRLINEGPMPEREAADVIGFVDYNGSYIVNYSLGYDLIDRYLDAVSSTPAQRWEKFEELLVTPLVPEDLENAIAKAG</sequence>
<gene>
    <name evidence="1" type="ORF">HUO12_08215</name>
</gene>
<dbReference type="RefSeq" id="WP_176273110.1">
    <property type="nucleotide sequence ID" value="NZ_JABWTA010000001.1"/>
</dbReference>
<name>A0A850HA93_9SPHN</name>
<dbReference type="EMBL" id="JABWTA010000001">
    <property type="protein sequence ID" value="NVE94883.1"/>
    <property type="molecule type" value="Genomic_DNA"/>
</dbReference>
<evidence type="ECO:0000313" key="1">
    <source>
        <dbReference type="EMBL" id="NVE94883.1"/>
    </source>
</evidence>
<organism evidence="1 2">
    <name type="scientific">Altererythrobacter lutimaris</name>
    <dbReference type="NCBI Taxonomy" id="2743979"/>
    <lineage>
        <taxon>Bacteria</taxon>
        <taxon>Pseudomonadati</taxon>
        <taxon>Pseudomonadota</taxon>
        <taxon>Alphaproteobacteria</taxon>
        <taxon>Sphingomonadales</taxon>
        <taxon>Erythrobacteraceae</taxon>
        <taxon>Altererythrobacter</taxon>
    </lineage>
</organism>
<accession>A0A850HA93</accession>
<evidence type="ECO:0000313" key="2">
    <source>
        <dbReference type="Proteomes" id="UP000546031"/>
    </source>
</evidence>
<reference evidence="1 2" key="1">
    <citation type="submission" date="2020-06" db="EMBL/GenBank/DDBJ databases">
        <title>Altererythrobacter lutimaris sp. nov., a marine bacterium isolated from a tidal flat.</title>
        <authorList>
            <person name="Kim D."/>
            <person name="Yoo Y."/>
            <person name="Kim J.-J."/>
        </authorList>
    </citation>
    <scope>NUCLEOTIDE SEQUENCE [LARGE SCALE GENOMIC DNA]</scope>
    <source>
        <strain evidence="1 2">JGD-16</strain>
    </source>
</reference>
<proteinExistence type="predicted"/>
<dbReference type="Proteomes" id="UP000546031">
    <property type="component" value="Unassembled WGS sequence"/>
</dbReference>
<protein>
    <recommendedName>
        <fullName evidence="3">DUF885 domain-containing protein</fullName>
    </recommendedName>
</protein>
<keyword evidence="2" id="KW-1185">Reference proteome</keyword>
<comment type="caution">
    <text evidence="1">The sequence shown here is derived from an EMBL/GenBank/DDBJ whole genome shotgun (WGS) entry which is preliminary data.</text>
</comment>
<dbReference type="AlphaFoldDB" id="A0A850HA93"/>